<reference evidence="2 3" key="1">
    <citation type="submission" date="2018-05" db="EMBL/GenBank/DDBJ databases">
        <title>Genomic Encyclopedia of Type Strains, Phase IV (KMG-IV): sequencing the most valuable type-strain genomes for metagenomic binning, comparative biology and taxonomic classification.</title>
        <authorList>
            <person name="Goeker M."/>
        </authorList>
    </citation>
    <scope>NUCLEOTIDE SEQUENCE [LARGE SCALE GENOMIC DNA]</scope>
    <source>
        <strain evidence="2 3">DSM 19792</strain>
    </source>
</reference>
<proteinExistence type="predicted"/>
<keyword evidence="3" id="KW-1185">Reference proteome</keyword>
<name>A0A318JIB8_9BURK</name>
<dbReference type="AlphaFoldDB" id="A0A318JIB8"/>
<dbReference type="RefSeq" id="WP_110253471.1">
    <property type="nucleotide sequence ID" value="NZ_QJKB01000001.1"/>
</dbReference>
<accession>A0A318JIB8</accession>
<evidence type="ECO:0000313" key="2">
    <source>
        <dbReference type="EMBL" id="PXX47053.1"/>
    </source>
</evidence>
<evidence type="ECO:0000256" key="1">
    <source>
        <dbReference type="SAM" id="SignalP"/>
    </source>
</evidence>
<comment type="caution">
    <text evidence="2">The sequence shown here is derived from an EMBL/GenBank/DDBJ whole genome shotgun (WGS) entry which is preliminary data.</text>
</comment>
<protein>
    <submittedName>
        <fullName evidence="2">Uncharacterized protein</fullName>
    </submittedName>
</protein>
<feature type="signal peptide" evidence="1">
    <location>
        <begin position="1"/>
        <end position="22"/>
    </location>
</feature>
<gene>
    <name evidence="2" type="ORF">DFR42_101629</name>
</gene>
<dbReference type="EMBL" id="QJKB01000001">
    <property type="protein sequence ID" value="PXX47053.1"/>
    <property type="molecule type" value="Genomic_DNA"/>
</dbReference>
<dbReference type="OrthoDB" id="7032527at2"/>
<feature type="chain" id="PRO_5016384852" evidence="1">
    <location>
        <begin position="23"/>
        <end position="145"/>
    </location>
</feature>
<organism evidence="2 3">
    <name type="scientific">Undibacterium pigrum</name>
    <dbReference type="NCBI Taxonomy" id="401470"/>
    <lineage>
        <taxon>Bacteria</taxon>
        <taxon>Pseudomonadati</taxon>
        <taxon>Pseudomonadota</taxon>
        <taxon>Betaproteobacteria</taxon>
        <taxon>Burkholderiales</taxon>
        <taxon>Oxalobacteraceae</taxon>
        <taxon>Undibacterium</taxon>
    </lineage>
</organism>
<dbReference type="Proteomes" id="UP000247792">
    <property type="component" value="Unassembled WGS sequence"/>
</dbReference>
<evidence type="ECO:0000313" key="3">
    <source>
        <dbReference type="Proteomes" id="UP000247792"/>
    </source>
</evidence>
<sequence length="145" mass="16141">MKLLRPVLCLTSSLIIASSVWAAEPVDHKDHHPASAIVTAPSGSAAKSSMQKMDDQIQMMHDMHEKMMNAKSPEERSALMADHMKAMQDGMAMMGKMAGDKKTNMKDGMQKDMAMHGMMEKRMEMMEGMMQMMMDRMPASTAIAK</sequence>
<keyword evidence="1" id="KW-0732">Signal</keyword>